<accession>A0ABN7PGM1</accession>
<feature type="non-terminal residue" evidence="1">
    <location>
        <position position="86"/>
    </location>
</feature>
<protein>
    <submittedName>
        <fullName evidence="1">Uncharacterized protein</fullName>
    </submittedName>
</protein>
<dbReference type="Proteomes" id="UP001153148">
    <property type="component" value="Unassembled WGS sequence"/>
</dbReference>
<name>A0ABN7PGM1_TIMPD</name>
<evidence type="ECO:0000313" key="2">
    <source>
        <dbReference type="Proteomes" id="UP001153148"/>
    </source>
</evidence>
<sequence>MGSLISCSRLTNIWPERMPNGRVEPFEMSHAQTTLGKKNLSLPSKSDIAPAQLDAFHMESVSRLAHLPVVEESLKTASGFYGKVKV</sequence>
<proteinExistence type="predicted"/>
<comment type="caution">
    <text evidence="1">The sequence shown here is derived from an EMBL/GenBank/DDBJ whole genome shotgun (WGS) entry which is preliminary data.</text>
</comment>
<reference evidence="1" key="1">
    <citation type="submission" date="2021-03" db="EMBL/GenBank/DDBJ databases">
        <authorList>
            <person name="Tran Van P."/>
        </authorList>
    </citation>
    <scope>NUCLEOTIDE SEQUENCE</scope>
</reference>
<evidence type="ECO:0000313" key="1">
    <source>
        <dbReference type="EMBL" id="CAG2065397.1"/>
    </source>
</evidence>
<organism evidence="1 2">
    <name type="scientific">Timema podura</name>
    <name type="common">Walking stick</name>
    <dbReference type="NCBI Taxonomy" id="61482"/>
    <lineage>
        <taxon>Eukaryota</taxon>
        <taxon>Metazoa</taxon>
        <taxon>Ecdysozoa</taxon>
        <taxon>Arthropoda</taxon>
        <taxon>Hexapoda</taxon>
        <taxon>Insecta</taxon>
        <taxon>Pterygota</taxon>
        <taxon>Neoptera</taxon>
        <taxon>Polyneoptera</taxon>
        <taxon>Phasmatodea</taxon>
        <taxon>Timematodea</taxon>
        <taxon>Timematoidea</taxon>
        <taxon>Timematidae</taxon>
        <taxon>Timema</taxon>
    </lineage>
</organism>
<dbReference type="EMBL" id="CAJPIN010042718">
    <property type="protein sequence ID" value="CAG2065397.1"/>
    <property type="molecule type" value="Genomic_DNA"/>
</dbReference>
<keyword evidence="2" id="KW-1185">Reference proteome</keyword>
<gene>
    <name evidence="1" type="ORF">TPAB3V08_LOCUS12341</name>
</gene>